<dbReference type="Pfam" id="PF24838">
    <property type="entry name" value="8xMP"/>
    <property type="match status" value="1"/>
</dbReference>
<dbReference type="InterPro" id="IPR000182">
    <property type="entry name" value="GNAT_dom"/>
</dbReference>
<dbReference type="InterPro" id="IPR016181">
    <property type="entry name" value="Acyl_CoA_acyltransferase"/>
</dbReference>
<dbReference type="Gene3D" id="3.40.630.30">
    <property type="match status" value="1"/>
</dbReference>
<feature type="transmembrane region" description="Helical" evidence="1">
    <location>
        <begin position="335"/>
        <end position="358"/>
    </location>
</feature>
<dbReference type="InterPro" id="IPR056918">
    <property type="entry name" value="8xMP"/>
</dbReference>
<proteinExistence type="predicted"/>
<evidence type="ECO:0000256" key="1">
    <source>
        <dbReference type="SAM" id="Phobius"/>
    </source>
</evidence>
<reference evidence="3 4" key="1">
    <citation type="submission" date="2021-01" db="EMBL/GenBank/DDBJ databases">
        <title>Streptomyces acididurans sp. nov., isolated from a peat swamp forest soil.</title>
        <authorList>
            <person name="Chantavorakit T."/>
            <person name="Duangmal K."/>
        </authorList>
    </citation>
    <scope>NUCLEOTIDE SEQUENCE [LARGE SCALE GENOMIC DNA]</scope>
    <source>
        <strain evidence="3 4">KK5PA1</strain>
    </source>
</reference>
<evidence type="ECO:0000259" key="2">
    <source>
        <dbReference type="PROSITE" id="PS51186"/>
    </source>
</evidence>
<evidence type="ECO:0000313" key="3">
    <source>
        <dbReference type="EMBL" id="MBM9504401.1"/>
    </source>
</evidence>
<keyword evidence="1" id="KW-1133">Transmembrane helix</keyword>
<gene>
    <name evidence="3" type="ORF">ITX44_07610</name>
</gene>
<keyword evidence="1" id="KW-0472">Membrane</keyword>
<dbReference type="Pfam" id="PF00583">
    <property type="entry name" value="Acetyltransf_1"/>
    <property type="match status" value="1"/>
</dbReference>
<evidence type="ECO:0000313" key="4">
    <source>
        <dbReference type="Proteomes" id="UP000749040"/>
    </source>
</evidence>
<feature type="domain" description="N-acetyltransferase" evidence="2">
    <location>
        <begin position="53"/>
        <end position="211"/>
    </location>
</feature>
<sequence>MLLRLCGNDWTNGGPACSAWCGFRAWGSGYRVQENEGFSIVKAASAHVSAIASIARSRSLDAIPDVEEASRSGFLVSGYDEATYRDRLTKAEHFYVALRGGDVVGFILAYSDANLESDEWLNHRIKGEFGSFLVIKQVCVARHAARQGVASRLYRHVLRQWHASPVIAAIVSEPENVASIAFHREMGFEPLTELTPPDGVARKVWVRRSHREAMLHAQYQVAVDLYKHEDVTNWNKLNNFFYITAALAAAASFAFSGGNDNHRFSDQLALVVAIIGFASSLAFAEMLLWGRRYLLARKNSVARMEQYIVWHGGQRVVGRELSGPRRDGLRQSPTGMIMILLPLFVGLCWVALIIVIAVK</sequence>
<accession>A0ABS2TPG7</accession>
<dbReference type="SUPFAM" id="SSF55729">
    <property type="entry name" value="Acyl-CoA N-acyltransferases (Nat)"/>
    <property type="match status" value="1"/>
</dbReference>
<name>A0ABS2TPG7_9ACTN</name>
<dbReference type="Proteomes" id="UP000749040">
    <property type="component" value="Unassembled WGS sequence"/>
</dbReference>
<keyword evidence="4" id="KW-1185">Reference proteome</keyword>
<comment type="caution">
    <text evidence="3">The sequence shown here is derived from an EMBL/GenBank/DDBJ whole genome shotgun (WGS) entry which is preliminary data.</text>
</comment>
<feature type="transmembrane region" description="Helical" evidence="1">
    <location>
        <begin position="268"/>
        <end position="289"/>
    </location>
</feature>
<dbReference type="CDD" id="cd04301">
    <property type="entry name" value="NAT_SF"/>
    <property type="match status" value="1"/>
</dbReference>
<organism evidence="3 4">
    <name type="scientific">Actinacidiphila acididurans</name>
    <dbReference type="NCBI Taxonomy" id="2784346"/>
    <lineage>
        <taxon>Bacteria</taxon>
        <taxon>Bacillati</taxon>
        <taxon>Actinomycetota</taxon>
        <taxon>Actinomycetes</taxon>
        <taxon>Kitasatosporales</taxon>
        <taxon>Streptomycetaceae</taxon>
        <taxon>Actinacidiphila</taxon>
    </lineage>
</organism>
<protein>
    <submittedName>
        <fullName evidence="3">GNAT family N-acetyltransferase</fullName>
    </submittedName>
</protein>
<feature type="transmembrane region" description="Helical" evidence="1">
    <location>
        <begin position="237"/>
        <end position="256"/>
    </location>
</feature>
<dbReference type="PROSITE" id="PS51186">
    <property type="entry name" value="GNAT"/>
    <property type="match status" value="1"/>
</dbReference>
<keyword evidence="1" id="KW-0812">Transmembrane</keyword>
<dbReference type="EMBL" id="JADKYB010000003">
    <property type="protein sequence ID" value="MBM9504401.1"/>
    <property type="molecule type" value="Genomic_DNA"/>
</dbReference>